<dbReference type="InterPro" id="IPR051328">
    <property type="entry name" value="T7SS_ABC-Transporter"/>
</dbReference>
<feature type="transmembrane region" description="Helical" evidence="5">
    <location>
        <begin position="277"/>
        <end position="297"/>
    </location>
</feature>
<dbReference type="Pfam" id="PF12698">
    <property type="entry name" value="ABC2_membrane_3"/>
    <property type="match status" value="1"/>
</dbReference>
<evidence type="ECO:0000313" key="8">
    <source>
        <dbReference type="Proteomes" id="UP000050482"/>
    </source>
</evidence>
<evidence type="ECO:0000256" key="4">
    <source>
        <dbReference type="ARBA" id="ARBA00023136"/>
    </source>
</evidence>
<dbReference type="STRING" id="471514.AN477_10160"/>
<comment type="subcellular location">
    <subcellularLocation>
        <location evidence="1">Membrane</location>
        <topology evidence="1">Multi-pass membrane protein</topology>
    </subcellularLocation>
</comment>
<keyword evidence="4 5" id="KW-0472">Membrane</keyword>
<evidence type="ECO:0000259" key="6">
    <source>
        <dbReference type="Pfam" id="PF12698"/>
    </source>
</evidence>
<feature type="transmembrane region" description="Helical" evidence="5">
    <location>
        <begin position="247"/>
        <end position="270"/>
    </location>
</feature>
<dbReference type="InterPro" id="IPR013525">
    <property type="entry name" value="ABC2_TM"/>
</dbReference>
<evidence type="ECO:0000256" key="3">
    <source>
        <dbReference type="ARBA" id="ARBA00022989"/>
    </source>
</evidence>
<dbReference type="GO" id="GO:0140359">
    <property type="term" value="F:ABC-type transporter activity"/>
    <property type="evidence" value="ECO:0007669"/>
    <property type="project" value="InterPro"/>
</dbReference>
<evidence type="ECO:0000256" key="5">
    <source>
        <dbReference type="SAM" id="Phobius"/>
    </source>
</evidence>
<protein>
    <recommendedName>
        <fullName evidence="6">ABC-2 type transporter transmembrane domain-containing protein</fullName>
    </recommendedName>
</protein>
<accession>A0A0N8PPA1</accession>
<dbReference type="PANTHER" id="PTHR43077">
    <property type="entry name" value="TRANSPORT PERMEASE YVFS-RELATED"/>
    <property type="match status" value="1"/>
</dbReference>
<dbReference type="PATRIC" id="fig|471514.4.peg.5079"/>
<dbReference type="EMBL" id="LJCO01000045">
    <property type="protein sequence ID" value="KPV43749.1"/>
    <property type="molecule type" value="Genomic_DNA"/>
</dbReference>
<reference evidence="7 8" key="1">
    <citation type="submission" date="2015-09" db="EMBL/GenBank/DDBJ databases">
        <title>Draft genome sequence of Alicyclobacillus ferrooxydans DSM 22381.</title>
        <authorList>
            <person name="Hemp J."/>
        </authorList>
    </citation>
    <scope>NUCLEOTIDE SEQUENCE [LARGE SCALE GENOMIC DNA]</scope>
    <source>
        <strain evidence="7 8">TC-34</strain>
    </source>
</reference>
<evidence type="ECO:0000256" key="2">
    <source>
        <dbReference type="ARBA" id="ARBA00022692"/>
    </source>
</evidence>
<evidence type="ECO:0000313" key="7">
    <source>
        <dbReference type="EMBL" id="KPV43749.1"/>
    </source>
</evidence>
<feature type="transmembrane region" description="Helical" evidence="5">
    <location>
        <begin position="20"/>
        <end position="43"/>
    </location>
</feature>
<sequence length="366" mass="39520">MGLRAAFHIMLNDLRLNIVSPFATILSLVVPINFLFLFVLFAVGGAKVPVSVIASGIGEAYTAGFLHALQSALTFHIHQVSTPSAGQRLIQAHRSVATIQIPHGFSAAVAQAKTASIPLTLNNLNHDFADDVRRAMPLAILNFYHSVFPSSLPFGWREVDTYTHNVTFLGYLSVSIQTVALLIGGLLFGGRGAARDWEIGTMKELMLAPIPPWSVVVGKLAAGMVNGIASAVLVLVVLLLLGLRPLMWGQFIGVTLVTLFVFISLGVAIGSIAKSQFIVTPFAFALGLPLFFISGAFGPISWSTPAAADIARVFPVVYANAAFQHAVHGYWPIDTSPVWLWMILLAWAVLALCVSWFSYRRATMQH</sequence>
<feature type="transmembrane region" description="Helical" evidence="5">
    <location>
        <begin position="168"/>
        <end position="189"/>
    </location>
</feature>
<proteinExistence type="predicted"/>
<dbReference type="OrthoDB" id="9788252at2"/>
<feature type="transmembrane region" description="Helical" evidence="5">
    <location>
        <begin position="338"/>
        <end position="359"/>
    </location>
</feature>
<dbReference type="PANTHER" id="PTHR43077:SF10">
    <property type="entry name" value="TRANSPORT PERMEASE PROTEIN"/>
    <property type="match status" value="1"/>
</dbReference>
<dbReference type="GO" id="GO:0016020">
    <property type="term" value="C:membrane"/>
    <property type="evidence" value="ECO:0007669"/>
    <property type="project" value="UniProtKB-SubCell"/>
</dbReference>
<feature type="transmembrane region" description="Helical" evidence="5">
    <location>
        <begin position="210"/>
        <end position="241"/>
    </location>
</feature>
<gene>
    <name evidence="7" type="ORF">AN477_10160</name>
</gene>
<keyword evidence="2 5" id="KW-0812">Transmembrane</keyword>
<feature type="domain" description="ABC-2 type transporter transmembrane" evidence="6">
    <location>
        <begin position="24"/>
        <end position="352"/>
    </location>
</feature>
<dbReference type="RefSeq" id="WP_054969048.1">
    <property type="nucleotide sequence ID" value="NZ_LJCO01000045.1"/>
</dbReference>
<keyword evidence="3 5" id="KW-1133">Transmembrane helix</keyword>
<dbReference type="Proteomes" id="UP000050482">
    <property type="component" value="Unassembled WGS sequence"/>
</dbReference>
<organism evidence="7 8">
    <name type="scientific">Alicyclobacillus ferrooxydans</name>
    <dbReference type="NCBI Taxonomy" id="471514"/>
    <lineage>
        <taxon>Bacteria</taxon>
        <taxon>Bacillati</taxon>
        <taxon>Bacillota</taxon>
        <taxon>Bacilli</taxon>
        <taxon>Bacillales</taxon>
        <taxon>Alicyclobacillaceae</taxon>
        <taxon>Alicyclobacillus</taxon>
    </lineage>
</organism>
<dbReference type="AlphaFoldDB" id="A0A0N8PPA1"/>
<keyword evidence="8" id="KW-1185">Reference proteome</keyword>
<evidence type="ECO:0000256" key="1">
    <source>
        <dbReference type="ARBA" id="ARBA00004141"/>
    </source>
</evidence>
<name>A0A0N8PPA1_9BACL</name>
<comment type="caution">
    <text evidence="7">The sequence shown here is derived from an EMBL/GenBank/DDBJ whole genome shotgun (WGS) entry which is preliminary data.</text>
</comment>